<dbReference type="RefSeq" id="WP_163492633.1">
    <property type="nucleotide sequence ID" value="NZ_JACVEL010000009.1"/>
</dbReference>
<keyword evidence="6" id="KW-1185">Reference proteome</keyword>
<feature type="domain" description="HTH araC/xylS-type" evidence="4">
    <location>
        <begin position="201"/>
        <end position="299"/>
    </location>
</feature>
<reference evidence="5" key="1">
    <citation type="submission" date="2020-09" db="EMBL/GenBank/DDBJ databases">
        <title>Taishania pollutisoli gen. nov., sp. nov., Isolated from Tetrabromobisphenol A-Contaminated Soil.</title>
        <authorList>
            <person name="Chen Q."/>
        </authorList>
    </citation>
    <scope>NUCLEOTIDE SEQUENCE</scope>
    <source>
        <strain evidence="5">CZZ-1</strain>
    </source>
</reference>
<dbReference type="SUPFAM" id="SSF46689">
    <property type="entry name" value="Homeodomain-like"/>
    <property type="match status" value="2"/>
</dbReference>
<evidence type="ECO:0000259" key="4">
    <source>
        <dbReference type="PROSITE" id="PS01124"/>
    </source>
</evidence>
<sequence length="307" mass="35346">MNRLVSRIYDNSKLETLVENKQTFGTNEVELHLYETQTKAFDFDLKFDDVSLITMIEGKKIMHFGEDHSFDFFPEESLILEKGERMHIDFPEAQQDNPTRCMALILSPDEINETLLLLNEKTPRIDKSEWKLEGSVQKFENDSFLQSNLERLIALASSNPEYKSTLSKLATRELIVCLLQTKARNILLSNTDQVPSNNQLAGVVSYIRNNLTKVFTIEELAGKAFMSKASFFRHFKQELGITPYEFIISEKMKYAKKLLTKGNYSITDVSSMLSFGSTSYFVRHFRSFTGMTPLKYKQQFISGKGRS</sequence>
<dbReference type="Gene3D" id="1.10.10.60">
    <property type="entry name" value="Homeodomain-like"/>
    <property type="match status" value="2"/>
</dbReference>
<protein>
    <submittedName>
        <fullName evidence="5">AraC family transcriptional regulator</fullName>
    </submittedName>
</protein>
<dbReference type="GO" id="GO:0043565">
    <property type="term" value="F:sequence-specific DNA binding"/>
    <property type="evidence" value="ECO:0007669"/>
    <property type="project" value="InterPro"/>
</dbReference>
<comment type="caution">
    <text evidence="5">The sequence shown here is derived from an EMBL/GenBank/DDBJ whole genome shotgun (WGS) entry which is preliminary data.</text>
</comment>
<dbReference type="EMBL" id="JACVEL010000009">
    <property type="protein sequence ID" value="MBC9813291.1"/>
    <property type="molecule type" value="Genomic_DNA"/>
</dbReference>
<evidence type="ECO:0000256" key="3">
    <source>
        <dbReference type="ARBA" id="ARBA00023163"/>
    </source>
</evidence>
<dbReference type="Proteomes" id="UP000652681">
    <property type="component" value="Unassembled WGS sequence"/>
</dbReference>
<dbReference type="InterPro" id="IPR009057">
    <property type="entry name" value="Homeodomain-like_sf"/>
</dbReference>
<keyword evidence="2" id="KW-0238">DNA-binding</keyword>
<dbReference type="SMART" id="SM00342">
    <property type="entry name" value="HTH_ARAC"/>
    <property type="match status" value="1"/>
</dbReference>
<dbReference type="Pfam" id="PF12833">
    <property type="entry name" value="HTH_18"/>
    <property type="match status" value="1"/>
</dbReference>
<organism evidence="5 6">
    <name type="scientific">Taishania pollutisoli</name>
    <dbReference type="NCBI Taxonomy" id="2766479"/>
    <lineage>
        <taxon>Bacteria</taxon>
        <taxon>Pseudomonadati</taxon>
        <taxon>Bacteroidota</taxon>
        <taxon>Flavobacteriia</taxon>
        <taxon>Flavobacteriales</taxon>
        <taxon>Crocinitomicaceae</taxon>
        <taxon>Taishania</taxon>
    </lineage>
</organism>
<dbReference type="InterPro" id="IPR009594">
    <property type="entry name" value="Tscrpt_reg_HTH_AraC_N"/>
</dbReference>
<dbReference type="PANTHER" id="PTHR43280:SF28">
    <property type="entry name" value="HTH-TYPE TRANSCRIPTIONAL ACTIVATOR RHAS"/>
    <property type="match status" value="1"/>
</dbReference>
<dbReference type="PANTHER" id="PTHR43280">
    <property type="entry name" value="ARAC-FAMILY TRANSCRIPTIONAL REGULATOR"/>
    <property type="match status" value="1"/>
</dbReference>
<keyword evidence="3" id="KW-0804">Transcription</keyword>
<evidence type="ECO:0000313" key="6">
    <source>
        <dbReference type="Proteomes" id="UP000652681"/>
    </source>
</evidence>
<gene>
    <name evidence="5" type="ORF">H9Y05_12505</name>
</gene>
<evidence type="ECO:0000313" key="5">
    <source>
        <dbReference type="EMBL" id="MBC9813291.1"/>
    </source>
</evidence>
<dbReference type="InterPro" id="IPR018060">
    <property type="entry name" value="HTH_AraC"/>
</dbReference>
<evidence type="ECO:0000256" key="1">
    <source>
        <dbReference type="ARBA" id="ARBA00023015"/>
    </source>
</evidence>
<proteinExistence type="predicted"/>
<accession>A0A8J6PAC7</accession>
<dbReference type="GO" id="GO:0003700">
    <property type="term" value="F:DNA-binding transcription factor activity"/>
    <property type="evidence" value="ECO:0007669"/>
    <property type="project" value="InterPro"/>
</dbReference>
<dbReference type="Pfam" id="PF06719">
    <property type="entry name" value="AraC_N"/>
    <property type="match status" value="1"/>
</dbReference>
<evidence type="ECO:0000256" key="2">
    <source>
        <dbReference type="ARBA" id="ARBA00023125"/>
    </source>
</evidence>
<dbReference type="AlphaFoldDB" id="A0A8J6PAC7"/>
<dbReference type="PROSITE" id="PS01124">
    <property type="entry name" value="HTH_ARAC_FAMILY_2"/>
    <property type="match status" value="1"/>
</dbReference>
<name>A0A8J6PAC7_9FLAO</name>
<keyword evidence="1" id="KW-0805">Transcription regulation</keyword>